<organism evidence="1">
    <name type="scientific">Lotus japonicus</name>
    <name type="common">Lotus corniculatus var. japonicus</name>
    <dbReference type="NCBI Taxonomy" id="34305"/>
    <lineage>
        <taxon>Eukaryota</taxon>
        <taxon>Viridiplantae</taxon>
        <taxon>Streptophyta</taxon>
        <taxon>Embryophyta</taxon>
        <taxon>Tracheophyta</taxon>
        <taxon>Spermatophyta</taxon>
        <taxon>Magnoliopsida</taxon>
        <taxon>eudicotyledons</taxon>
        <taxon>Gunneridae</taxon>
        <taxon>Pentapetalae</taxon>
        <taxon>rosids</taxon>
        <taxon>fabids</taxon>
        <taxon>Fabales</taxon>
        <taxon>Fabaceae</taxon>
        <taxon>Papilionoideae</taxon>
        <taxon>50 kb inversion clade</taxon>
        <taxon>NPAAA clade</taxon>
        <taxon>Hologalegina</taxon>
        <taxon>robinioid clade</taxon>
        <taxon>Loteae</taxon>
        <taxon>Lotus</taxon>
    </lineage>
</organism>
<protein>
    <submittedName>
        <fullName evidence="1">Uncharacterized protein</fullName>
    </submittedName>
</protein>
<dbReference type="EMBL" id="BT141750">
    <property type="protein sequence ID" value="AFK41544.1"/>
    <property type="molecule type" value="mRNA"/>
</dbReference>
<name>I3SMQ2_LOTJA</name>
<reference evidence="1" key="1">
    <citation type="submission" date="2012-05" db="EMBL/GenBank/DDBJ databases">
        <authorList>
            <person name="Krishnakumar V."/>
            <person name="Cheung F."/>
            <person name="Xiao Y."/>
            <person name="Chan A."/>
            <person name="Moskal W.A."/>
            <person name="Town C.D."/>
        </authorList>
    </citation>
    <scope>NUCLEOTIDE SEQUENCE</scope>
</reference>
<dbReference type="AlphaFoldDB" id="I3SMQ2"/>
<evidence type="ECO:0000313" key="1">
    <source>
        <dbReference type="EMBL" id="AFK41544.1"/>
    </source>
</evidence>
<accession>I3SMQ2</accession>
<proteinExistence type="evidence at transcript level"/>
<sequence length="61" mass="7024">MCDLVRLCQCLLPEPPRLDVLPIPSLISLSSRTMLLNDIFTRHTSLPHTTKTVKAKLKRRR</sequence>